<proteinExistence type="predicted"/>
<dbReference type="Proteomes" id="UP000177718">
    <property type="component" value="Unassembled WGS sequence"/>
</dbReference>
<dbReference type="EMBL" id="MHDB01000041">
    <property type="protein sequence ID" value="OGY30808.1"/>
    <property type="molecule type" value="Genomic_DNA"/>
</dbReference>
<dbReference type="Pfam" id="PF13242">
    <property type="entry name" value="Hydrolase_like"/>
    <property type="match status" value="1"/>
</dbReference>
<dbReference type="Gene3D" id="3.40.50.1000">
    <property type="entry name" value="HAD superfamily/HAD-like"/>
    <property type="match status" value="1"/>
</dbReference>
<dbReference type="STRING" id="1802605.A3A61_00070"/>
<sequence>MTKIVIFDFFRTLYDPDNDALLEGATQVLEGLKKRGFELFIVSHGAGRKEELQSLGIDHFFKDVVVTTEKTEKDFLKVIPEGTDKTNSFVIGDRVRYEIKIGNILGFQTIWLKLGKFSVEKPQSNEEKPDFTILSLKEILKIAP</sequence>
<evidence type="ECO:0000313" key="1">
    <source>
        <dbReference type="EMBL" id="OGY30808.1"/>
    </source>
</evidence>
<dbReference type="InterPro" id="IPR023214">
    <property type="entry name" value="HAD_sf"/>
</dbReference>
<dbReference type="InterPro" id="IPR052550">
    <property type="entry name" value="Pyrimidine_5'-ntase_YjjG"/>
</dbReference>
<dbReference type="PANTHER" id="PTHR47478:SF1">
    <property type="entry name" value="PYRIMIDINE 5'-NUCLEOTIDASE YJJG"/>
    <property type="match status" value="1"/>
</dbReference>
<evidence type="ECO:0008006" key="3">
    <source>
        <dbReference type="Google" id="ProtNLM"/>
    </source>
</evidence>
<gene>
    <name evidence="1" type="ORF">A3A61_00070</name>
</gene>
<accession>A0A1G1WST8</accession>
<protein>
    <recommendedName>
        <fullName evidence="3">HAD family hydrolase</fullName>
    </recommendedName>
</protein>
<reference evidence="1 2" key="1">
    <citation type="journal article" date="2016" name="Nat. Commun.">
        <title>Thousands of microbial genomes shed light on interconnected biogeochemical processes in an aquifer system.</title>
        <authorList>
            <person name="Anantharaman K."/>
            <person name="Brown C.T."/>
            <person name="Hug L.A."/>
            <person name="Sharon I."/>
            <person name="Castelle C.J."/>
            <person name="Probst A.J."/>
            <person name="Thomas B.C."/>
            <person name="Singh A."/>
            <person name="Wilkins M.J."/>
            <person name="Karaoz U."/>
            <person name="Brodie E.L."/>
            <person name="Williams K.H."/>
            <person name="Hubbard S.S."/>
            <person name="Banfield J.F."/>
        </authorList>
    </citation>
    <scope>NUCLEOTIDE SEQUENCE [LARGE SCALE GENOMIC DNA]</scope>
</reference>
<organism evidence="1 2">
    <name type="scientific">Candidatus Woykebacteria bacterium RIFCSPLOWO2_01_FULL_43_14</name>
    <dbReference type="NCBI Taxonomy" id="1802605"/>
    <lineage>
        <taxon>Bacteria</taxon>
        <taxon>Candidatus Woykeibacteriota</taxon>
    </lineage>
</organism>
<name>A0A1G1WST8_9BACT</name>
<dbReference type="PANTHER" id="PTHR47478">
    <property type="match status" value="1"/>
</dbReference>
<dbReference type="AlphaFoldDB" id="A0A1G1WST8"/>
<evidence type="ECO:0000313" key="2">
    <source>
        <dbReference type="Proteomes" id="UP000177718"/>
    </source>
</evidence>
<comment type="caution">
    <text evidence="1">The sequence shown here is derived from an EMBL/GenBank/DDBJ whole genome shotgun (WGS) entry which is preliminary data.</text>
</comment>
<dbReference type="SUPFAM" id="SSF56784">
    <property type="entry name" value="HAD-like"/>
    <property type="match status" value="1"/>
</dbReference>
<dbReference type="InterPro" id="IPR036412">
    <property type="entry name" value="HAD-like_sf"/>
</dbReference>